<organism evidence="1 2">
    <name type="scientific">Dimargaris verticillata</name>
    <dbReference type="NCBI Taxonomy" id="2761393"/>
    <lineage>
        <taxon>Eukaryota</taxon>
        <taxon>Fungi</taxon>
        <taxon>Fungi incertae sedis</taxon>
        <taxon>Zoopagomycota</taxon>
        <taxon>Kickxellomycotina</taxon>
        <taxon>Dimargaritomycetes</taxon>
        <taxon>Dimargaritales</taxon>
        <taxon>Dimargaritaceae</taxon>
        <taxon>Dimargaris</taxon>
    </lineage>
</organism>
<evidence type="ECO:0000313" key="2">
    <source>
        <dbReference type="Proteomes" id="UP001151582"/>
    </source>
</evidence>
<comment type="caution">
    <text evidence="1">The sequence shown here is derived from an EMBL/GenBank/DDBJ whole genome shotgun (WGS) entry which is preliminary data.</text>
</comment>
<proteinExistence type="predicted"/>
<name>A0A9W8E4U7_9FUNG</name>
<dbReference type="AlphaFoldDB" id="A0A9W8E4U7"/>
<dbReference type="Proteomes" id="UP001151582">
    <property type="component" value="Unassembled WGS sequence"/>
</dbReference>
<dbReference type="OrthoDB" id="5600080at2759"/>
<sequence>MRKAVDQLQSIDAQAHTVLVASETSAEVCSLHHLTPLSPTADLTVVAADEAVDLIPYLNKRLENPNDAWFDRMRQHLSLPPGGWSPLTISAIVGGVQLIHRVLLYRIQRYDVGYDASQPFLATVYTMARLARFNQDLGTVAMLQRTVEYLTEHLPFSTEMAPSYAPLFTLLTDYYHQKVSVMHQRRAQRLVWSEYHLALEQRLRHHLRHRQVQFLTLSLRGFYSQVRQTAWFADSRARIRRWSHTPTLTAKECQEVRDYLQSHNMYNLLTGEDRLHRLVM</sequence>
<accession>A0A9W8E4U7</accession>
<dbReference type="EMBL" id="JANBQB010002221">
    <property type="protein sequence ID" value="KAJ1967985.1"/>
    <property type="molecule type" value="Genomic_DNA"/>
</dbReference>
<gene>
    <name evidence="1" type="ORF">H4R34_006328</name>
</gene>
<reference evidence="1" key="1">
    <citation type="submission" date="2022-07" db="EMBL/GenBank/DDBJ databases">
        <title>Phylogenomic reconstructions and comparative analyses of Kickxellomycotina fungi.</title>
        <authorList>
            <person name="Reynolds N.K."/>
            <person name="Stajich J.E."/>
            <person name="Barry K."/>
            <person name="Grigoriev I.V."/>
            <person name="Crous P."/>
            <person name="Smith M.E."/>
        </authorList>
    </citation>
    <scope>NUCLEOTIDE SEQUENCE</scope>
    <source>
        <strain evidence="1">RSA 567</strain>
    </source>
</reference>
<protein>
    <submittedName>
        <fullName evidence="1">Uncharacterized protein</fullName>
    </submittedName>
</protein>
<evidence type="ECO:0000313" key="1">
    <source>
        <dbReference type="EMBL" id="KAJ1967985.1"/>
    </source>
</evidence>
<keyword evidence="2" id="KW-1185">Reference proteome</keyword>
<feature type="non-terminal residue" evidence="1">
    <location>
        <position position="280"/>
    </location>
</feature>